<evidence type="ECO:0000256" key="1">
    <source>
        <dbReference type="SAM" id="MobiDB-lite"/>
    </source>
</evidence>
<reference evidence="2 3" key="2">
    <citation type="journal article" date="2019" name="G3 (Bethesda)">
        <title>Hybrid Assembly of the Genome of the Entomopathogenic Nematode Steinernema carpocapsae Identifies the X-Chromosome.</title>
        <authorList>
            <person name="Serra L."/>
            <person name="Macchietto M."/>
            <person name="Macias-Munoz A."/>
            <person name="McGill C.J."/>
            <person name="Rodriguez I.M."/>
            <person name="Rodriguez B."/>
            <person name="Murad R."/>
            <person name="Mortazavi A."/>
        </authorList>
    </citation>
    <scope>NUCLEOTIDE SEQUENCE [LARGE SCALE GENOMIC DNA]</scope>
    <source>
        <strain evidence="2 3">ALL</strain>
    </source>
</reference>
<accession>A0A4U8UM00</accession>
<reference evidence="2 3" key="1">
    <citation type="journal article" date="2015" name="Genome Biol.">
        <title>Comparative genomics of Steinernema reveals deeply conserved gene regulatory networks.</title>
        <authorList>
            <person name="Dillman A.R."/>
            <person name="Macchietto M."/>
            <person name="Porter C.F."/>
            <person name="Rogers A."/>
            <person name="Williams B."/>
            <person name="Antoshechkin I."/>
            <person name="Lee M.M."/>
            <person name="Goodwin Z."/>
            <person name="Lu X."/>
            <person name="Lewis E.E."/>
            <person name="Goodrich-Blair H."/>
            <person name="Stock S.P."/>
            <person name="Adams B.J."/>
            <person name="Sternberg P.W."/>
            <person name="Mortazavi A."/>
        </authorList>
    </citation>
    <scope>NUCLEOTIDE SEQUENCE [LARGE SCALE GENOMIC DNA]</scope>
    <source>
        <strain evidence="2 3">ALL</strain>
    </source>
</reference>
<feature type="compositionally biased region" description="Low complexity" evidence="1">
    <location>
        <begin position="30"/>
        <end position="43"/>
    </location>
</feature>
<dbReference type="EMBL" id="AZBU02000001">
    <property type="protein sequence ID" value="TMS33147.1"/>
    <property type="molecule type" value="Genomic_DNA"/>
</dbReference>
<sequence>MLRFAQLTCTEMQNSVAAIVRGHLTPQPSPQMAPQTPQQPQPQECAKEHHAYLEAVAENTWVKEMFDVESGVERAIATSHKFVRSNKMHVEPNLGAVWDSLCPVLNLVSAAEKLQWEHENTDVRSNKRLTSEDAFVHQQVSSQ</sequence>
<comment type="caution">
    <text evidence="2">The sequence shown here is derived from an EMBL/GenBank/DDBJ whole genome shotgun (WGS) entry which is preliminary data.</text>
</comment>
<feature type="region of interest" description="Disordered" evidence="1">
    <location>
        <begin position="24"/>
        <end position="46"/>
    </location>
</feature>
<evidence type="ECO:0000313" key="3">
    <source>
        <dbReference type="Proteomes" id="UP000298663"/>
    </source>
</evidence>
<gene>
    <name evidence="2" type="ORF">L596_000921</name>
</gene>
<name>A0A4U8UM00_STECR</name>
<proteinExistence type="predicted"/>
<organism evidence="2 3">
    <name type="scientific">Steinernema carpocapsae</name>
    <name type="common">Entomopathogenic nematode</name>
    <dbReference type="NCBI Taxonomy" id="34508"/>
    <lineage>
        <taxon>Eukaryota</taxon>
        <taxon>Metazoa</taxon>
        <taxon>Ecdysozoa</taxon>
        <taxon>Nematoda</taxon>
        <taxon>Chromadorea</taxon>
        <taxon>Rhabditida</taxon>
        <taxon>Tylenchina</taxon>
        <taxon>Panagrolaimomorpha</taxon>
        <taxon>Strongyloidoidea</taxon>
        <taxon>Steinernematidae</taxon>
        <taxon>Steinernema</taxon>
    </lineage>
</organism>
<dbReference type="EMBL" id="CM016762">
    <property type="protein sequence ID" value="TMS33147.1"/>
    <property type="molecule type" value="Genomic_DNA"/>
</dbReference>
<dbReference type="Proteomes" id="UP000298663">
    <property type="component" value="Chromosome X"/>
</dbReference>
<dbReference type="AlphaFoldDB" id="A0A4U8UM00"/>
<protein>
    <submittedName>
        <fullName evidence="2">Uncharacterized protein</fullName>
    </submittedName>
</protein>
<evidence type="ECO:0000313" key="2">
    <source>
        <dbReference type="EMBL" id="TMS33147.1"/>
    </source>
</evidence>
<keyword evidence="3" id="KW-1185">Reference proteome</keyword>